<evidence type="ECO:0000313" key="2">
    <source>
        <dbReference type="Proteomes" id="UP000828048"/>
    </source>
</evidence>
<proteinExistence type="predicted"/>
<accession>A0ACB7YYH8</accession>
<evidence type="ECO:0000313" key="1">
    <source>
        <dbReference type="EMBL" id="KAH7858491.1"/>
    </source>
</evidence>
<protein>
    <submittedName>
        <fullName evidence="1">Uncharacterized protein</fullName>
    </submittedName>
</protein>
<keyword evidence="2" id="KW-1185">Reference proteome</keyword>
<reference evidence="1 2" key="1">
    <citation type="journal article" date="2021" name="Hortic Res">
        <title>High-quality reference genome and annotation aids understanding of berry development for evergreen blueberry (Vaccinium darrowii).</title>
        <authorList>
            <person name="Yu J."/>
            <person name="Hulse-Kemp A.M."/>
            <person name="Babiker E."/>
            <person name="Staton M."/>
        </authorList>
    </citation>
    <scope>NUCLEOTIDE SEQUENCE [LARGE SCALE GENOMIC DNA]</scope>
    <source>
        <strain evidence="2">cv. NJ 8807/NJ 8810</strain>
        <tissue evidence="1">Young leaf</tissue>
    </source>
</reference>
<name>A0ACB7YYH8_9ERIC</name>
<comment type="caution">
    <text evidence="1">The sequence shown here is derived from an EMBL/GenBank/DDBJ whole genome shotgun (WGS) entry which is preliminary data.</text>
</comment>
<sequence>MIEGLEICANKKGDKTNEQVENTSPSPVSLPKFSSFDLNEEADNEEEEEDGVADDIKKKNSADISSSREGRNETKTTARQYVRSKTPRLRWTPELHFSFVHAVERLGGQDKATPKLILQLMNVRELSIAHVKSHLQMYRSKKLDASGQVHAIFTPSFLTVLCERSGSSMQERDHIPKYFYERTHPLQHFRMENGGIVLQRNPREVYGLPLNFKSTFSSHQEWISTSKNHGNGNNWNISSRNRLAIRPSQFLEEKKWPPRGFIHKHCYNKREKRLKHKEWLSDLQLGLSESVGNNKEKSCGKSMQEINTMLSLSLSPLIIPSGGKMQPTQKIKEI</sequence>
<gene>
    <name evidence="1" type="ORF">Vadar_024474</name>
</gene>
<dbReference type="Proteomes" id="UP000828048">
    <property type="component" value="Chromosome 3"/>
</dbReference>
<organism evidence="1 2">
    <name type="scientific">Vaccinium darrowii</name>
    <dbReference type="NCBI Taxonomy" id="229202"/>
    <lineage>
        <taxon>Eukaryota</taxon>
        <taxon>Viridiplantae</taxon>
        <taxon>Streptophyta</taxon>
        <taxon>Embryophyta</taxon>
        <taxon>Tracheophyta</taxon>
        <taxon>Spermatophyta</taxon>
        <taxon>Magnoliopsida</taxon>
        <taxon>eudicotyledons</taxon>
        <taxon>Gunneridae</taxon>
        <taxon>Pentapetalae</taxon>
        <taxon>asterids</taxon>
        <taxon>Ericales</taxon>
        <taxon>Ericaceae</taxon>
        <taxon>Vaccinioideae</taxon>
        <taxon>Vaccinieae</taxon>
        <taxon>Vaccinium</taxon>
    </lineage>
</organism>
<dbReference type="EMBL" id="CM037153">
    <property type="protein sequence ID" value="KAH7858491.1"/>
    <property type="molecule type" value="Genomic_DNA"/>
</dbReference>